<dbReference type="SUPFAM" id="SSF53756">
    <property type="entry name" value="UDP-Glycosyltransferase/glycogen phosphorylase"/>
    <property type="match status" value="1"/>
</dbReference>
<comment type="caution">
    <text evidence="3">The sequence shown here is derived from an EMBL/GenBank/DDBJ whole genome shotgun (WGS) entry which is preliminary data.</text>
</comment>
<dbReference type="PANTHER" id="PTHR12526:SF630">
    <property type="entry name" value="GLYCOSYLTRANSFERASE"/>
    <property type="match status" value="1"/>
</dbReference>
<dbReference type="PANTHER" id="PTHR12526">
    <property type="entry name" value="GLYCOSYLTRANSFERASE"/>
    <property type="match status" value="1"/>
</dbReference>
<reference evidence="4" key="1">
    <citation type="submission" date="2023-07" db="EMBL/GenBank/DDBJ databases">
        <title>Zobellia barbeyronii sp. nov., a new marine flavobacterium, isolated from green and red algae.</title>
        <authorList>
            <person name="Nedashkovskaya O.I."/>
            <person name="Otstavnykh N."/>
            <person name="Zhukova N."/>
            <person name="Guzev K."/>
            <person name="Chausova V."/>
            <person name="Tekutyeva L."/>
            <person name="Mikhailov V."/>
            <person name="Isaeva M."/>
        </authorList>
    </citation>
    <scope>NUCLEOTIDE SEQUENCE [LARGE SCALE GENOMIC DNA]</scope>
    <source>
        <strain evidence="4">KMM 6746</strain>
    </source>
</reference>
<evidence type="ECO:0000259" key="1">
    <source>
        <dbReference type="Pfam" id="PF00534"/>
    </source>
</evidence>
<keyword evidence="4" id="KW-1185">Reference proteome</keyword>
<evidence type="ECO:0000313" key="4">
    <source>
        <dbReference type="Proteomes" id="UP000740413"/>
    </source>
</evidence>
<dbReference type="RefSeq" id="WP_214613171.1">
    <property type="nucleotide sequence ID" value="NZ_JACATN010000006.1"/>
</dbReference>
<dbReference type="Gene3D" id="3.40.50.2000">
    <property type="entry name" value="Glycogen Phosphorylase B"/>
    <property type="match status" value="2"/>
</dbReference>
<evidence type="ECO:0000313" key="3">
    <source>
        <dbReference type="EMBL" id="MBT2163205.1"/>
    </source>
</evidence>
<feature type="domain" description="Glycosyltransferase subfamily 4-like N-terminal" evidence="2">
    <location>
        <begin position="17"/>
        <end position="175"/>
    </location>
</feature>
<sequence>MPKKPKIAFIIPSLRAGGAERIMSFIASNLDTNKFAPHLIVIGHKNDIAYSIENIPVTFLEKNRVKIAIPSIISLIHKTQPDVVVSAIAHLNSAMALISILFPKVKFVARETIVRSAMLEITNSSKKSSWISKLTSKIQAKNLDAVICQSLDMQNDLINNFGYHKEKLFVINNPITNDFTPKHSQIKNREPQLITVGRLTKQKGYKRILKILKNYDGIFHYTIIGKGDEEESILSYIKNENLSDKITHIPFTKDVKSYLEKSDLYLQGSYVEGFPNALLESCSVGTPVLVFNALGGINEIVIEGKNGFIAADENDFTKKLKIALERKWDIEEVSKSVTERYSSNIILRKYEDFFLTLLAEKNN</sequence>
<gene>
    <name evidence="3" type="ORF">HW347_18180</name>
</gene>
<protein>
    <submittedName>
        <fullName evidence="3">Glycosyltransferase</fullName>
    </submittedName>
</protein>
<dbReference type="InterPro" id="IPR001296">
    <property type="entry name" value="Glyco_trans_1"/>
</dbReference>
<dbReference type="Pfam" id="PF13439">
    <property type="entry name" value="Glyco_transf_4"/>
    <property type="match status" value="1"/>
</dbReference>
<proteinExistence type="predicted"/>
<organism evidence="3 4">
    <name type="scientific">Zobellia barbeyronii</name>
    <dbReference type="NCBI Taxonomy" id="2748009"/>
    <lineage>
        <taxon>Bacteria</taxon>
        <taxon>Pseudomonadati</taxon>
        <taxon>Bacteroidota</taxon>
        <taxon>Flavobacteriia</taxon>
        <taxon>Flavobacteriales</taxon>
        <taxon>Flavobacteriaceae</taxon>
        <taxon>Zobellia</taxon>
    </lineage>
</organism>
<name>A0ABS5WJ00_9FLAO</name>
<dbReference type="CDD" id="cd03811">
    <property type="entry name" value="GT4_GT28_WabH-like"/>
    <property type="match status" value="1"/>
</dbReference>
<dbReference type="EMBL" id="JACATN010000006">
    <property type="protein sequence ID" value="MBT2163205.1"/>
    <property type="molecule type" value="Genomic_DNA"/>
</dbReference>
<dbReference type="InterPro" id="IPR028098">
    <property type="entry name" value="Glyco_trans_4-like_N"/>
</dbReference>
<accession>A0ABS5WJ00</accession>
<dbReference type="Pfam" id="PF00534">
    <property type="entry name" value="Glycos_transf_1"/>
    <property type="match status" value="1"/>
</dbReference>
<dbReference type="Proteomes" id="UP000740413">
    <property type="component" value="Unassembled WGS sequence"/>
</dbReference>
<feature type="domain" description="Glycosyl transferase family 1" evidence="1">
    <location>
        <begin position="180"/>
        <end position="327"/>
    </location>
</feature>
<evidence type="ECO:0000259" key="2">
    <source>
        <dbReference type="Pfam" id="PF13439"/>
    </source>
</evidence>